<keyword evidence="3 4" id="KW-0539">Nucleus</keyword>
<dbReference type="CDD" id="cd00086">
    <property type="entry name" value="homeodomain"/>
    <property type="match status" value="1"/>
</dbReference>
<feature type="region of interest" description="Disordered" evidence="6">
    <location>
        <begin position="152"/>
        <end position="187"/>
    </location>
</feature>
<dbReference type="SUPFAM" id="SSF46689">
    <property type="entry name" value="Homeodomain-like"/>
    <property type="match status" value="1"/>
</dbReference>
<dbReference type="GO" id="GO:0000978">
    <property type="term" value="F:RNA polymerase II cis-regulatory region sequence-specific DNA binding"/>
    <property type="evidence" value="ECO:0007669"/>
    <property type="project" value="TreeGrafter"/>
</dbReference>
<dbReference type="GO" id="GO:0030154">
    <property type="term" value="P:cell differentiation"/>
    <property type="evidence" value="ECO:0007669"/>
    <property type="project" value="TreeGrafter"/>
</dbReference>
<dbReference type="PANTHER" id="PTHR24324:SF9">
    <property type="entry name" value="HOMEOBOX DOMAIN-CONTAINING PROTEIN"/>
    <property type="match status" value="1"/>
</dbReference>
<reference evidence="8 9" key="1">
    <citation type="submission" date="2015-06" db="EMBL/GenBank/DDBJ databases">
        <title>Draft genome of the ant-associated black yeast Phialophora attae CBS 131958.</title>
        <authorList>
            <person name="Moreno L.F."/>
            <person name="Stielow B.J."/>
            <person name="de Hoog S."/>
            <person name="Vicente V.A."/>
            <person name="Weiss V.A."/>
            <person name="de Vries M."/>
            <person name="Cruz L.M."/>
            <person name="Souza E.M."/>
        </authorList>
    </citation>
    <scope>NUCLEOTIDE SEQUENCE [LARGE SCALE GENOMIC DNA]</scope>
    <source>
        <strain evidence="8 9">CBS 131958</strain>
    </source>
</reference>
<feature type="region of interest" description="Disordered" evidence="6">
    <location>
        <begin position="98"/>
        <end position="128"/>
    </location>
</feature>
<evidence type="ECO:0000313" key="9">
    <source>
        <dbReference type="Proteomes" id="UP000038010"/>
    </source>
</evidence>
<proteinExistence type="predicted"/>
<keyword evidence="2 4" id="KW-0371">Homeobox</keyword>
<sequence>METAMIAVKGSKCVFMDNNSALKKTRRKRTSAADQVTLEAAYLSNSKPDKDERAAIVSQVDMTKKEVEVWFQNRRQKDNRRSKPLDEFELDVQVIKASASPSPKAEDGRFEQNLVPKPANDVEVESPSDNVARVDAEQSVAGADACESAIIKTDTPPKSPVVRGKPDNASSPGSARKRQHAEMSANNGVPANGVLLVQEYVPVKSREPIKRASSMRLATMADGSVKVRTRDTPTPSPPKQRMLPLTSDGAKRAKISRSVSMFEPSQVFADASSDTKLAVKPVNYGRSRDARAWEFYCDKGPKELTKQAEAQHKGSAVGAINLIRSTSSVKPRRVLGDLPKNTNGTRAKTTKPKITRAQSSVARLQVAPASRLPQAAASIRPFDGPVEADTAVVNKIARSIPRGRRPRRTCGFSDGEESDDGYDSDKENWKPGTRQWRHELRNGGEYLVPFGVDLDLPVVAPPARPQSQPAVRYAIENGVVVRDLGAATTSTTTQALPTADLDVVQGLLSLGRGAWR</sequence>
<dbReference type="GO" id="GO:0000981">
    <property type="term" value="F:DNA-binding transcription factor activity, RNA polymerase II-specific"/>
    <property type="evidence" value="ECO:0007669"/>
    <property type="project" value="InterPro"/>
</dbReference>
<dbReference type="GO" id="GO:0005634">
    <property type="term" value="C:nucleus"/>
    <property type="evidence" value="ECO:0007669"/>
    <property type="project" value="UniProtKB-SubCell"/>
</dbReference>
<dbReference type="PROSITE" id="PS50071">
    <property type="entry name" value="HOMEOBOX_2"/>
    <property type="match status" value="1"/>
</dbReference>
<dbReference type="VEuPathDB" id="FungiDB:AB675_7067"/>
<evidence type="ECO:0000256" key="3">
    <source>
        <dbReference type="ARBA" id="ARBA00023242"/>
    </source>
</evidence>
<dbReference type="PANTHER" id="PTHR24324">
    <property type="entry name" value="HOMEOBOX PROTEIN HHEX"/>
    <property type="match status" value="1"/>
</dbReference>
<dbReference type="PROSITE" id="PS00027">
    <property type="entry name" value="HOMEOBOX_1"/>
    <property type="match status" value="1"/>
</dbReference>
<feature type="domain" description="Homeobox" evidence="7">
    <location>
        <begin position="21"/>
        <end position="81"/>
    </location>
</feature>
<dbReference type="STRING" id="1664694.A0A0N1HYB2"/>
<keyword evidence="1 4" id="KW-0238">DNA-binding</keyword>
<name>A0A0N1HYB2_9EURO</name>
<dbReference type="InterPro" id="IPR009057">
    <property type="entry name" value="Homeodomain-like_sf"/>
</dbReference>
<dbReference type="Proteomes" id="UP000038010">
    <property type="component" value="Unassembled WGS sequence"/>
</dbReference>
<dbReference type="AlphaFoldDB" id="A0A0N1HYB2"/>
<dbReference type="SMART" id="SM00389">
    <property type="entry name" value="HOX"/>
    <property type="match status" value="1"/>
</dbReference>
<evidence type="ECO:0000256" key="4">
    <source>
        <dbReference type="PROSITE-ProRule" id="PRU00108"/>
    </source>
</evidence>
<dbReference type="InterPro" id="IPR051000">
    <property type="entry name" value="Homeobox_DNA-bind_prot"/>
</dbReference>
<gene>
    <name evidence="8" type="ORF">AB675_7067</name>
</gene>
<comment type="subcellular location">
    <subcellularLocation>
        <location evidence="4 5">Nucleus</location>
    </subcellularLocation>
</comment>
<dbReference type="GeneID" id="28739286"/>
<feature type="region of interest" description="Disordered" evidence="6">
    <location>
        <begin position="402"/>
        <end position="430"/>
    </location>
</feature>
<accession>A0A0N1HYB2</accession>
<evidence type="ECO:0000259" key="7">
    <source>
        <dbReference type="PROSITE" id="PS50071"/>
    </source>
</evidence>
<organism evidence="8 9">
    <name type="scientific">Cyphellophora attinorum</name>
    <dbReference type="NCBI Taxonomy" id="1664694"/>
    <lineage>
        <taxon>Eukaryota</taxon>
        <taxon>Fungi</taxon>
        <taxon>Dikarya</taxon>
        <taxon>Ascomycota</taxon>
        <taxon>Pezizomycotina</taxon>
        <taxon>Eurotiomycetes</taxon>
        <taxon>Chaetothyriomycetidae</taxon>
        <taxon>Chaetothyriales</taxon>
        <taxon>Cyphellophoraceae</taxon>
        <taxon>Cyphellophora</taxon>
    </lineage>
</organism>
<evidence type="ECO:0000256" key="6">
    <source>
        <dbReference type="SAM" id="MobiDB-lite"/>
    </source>
</evidence>
<evidence type="ECO:0000256" key="2">
    <source>
        <dbReference type="ARBA" id="ARBA00023155"/>
    </source>
</evidence>
<feature type="DNA-binding region" description="Homeobox" evidence="4">
    <location>
        <begin position="23"/>
        <end position="82"/>
    </location>
</feature>
<feature type="region of interest" description="Disordered" evidence="6">
    <location>
        <begin position="333"/>
        <end position="360"/>
    </location>
</feature>
<dbReference type="RefSeq" id="XP_018003295.1">
    <property type="nucleotide sequence ID" value="XM_018147406.1"/>
</dbReference>
<protein>
    <recommendedName>
        <fullName evidence="7">Homeobox domain-containing protein</fullName>
    </recommendedName>
</protein>
<dbReference type="OrthoDB" id="6159439at2759"/>
<dbReference type="Pfam" id="PF00046">
    <property type="entry name" value="Homeodomain"/>
    <property type="match status" value="1"/>
</dbReference>
<dbReference type="EMBL" id="LFJN01000005">
    <property type="protein sequence ID" value="KPI43332.1"/>
    <property type="molecule type" value="Genomic_DNA"/>
</dbReference>
<evidence type="ECO:0000256" key="1">
    <source>
        <dbReference type="ARBA" id="ARBA00023125"/>
    </source>
</evidence>
<dbReference type="InterPro" id="IPR017970">
    <property type="entry name" value="Homeobox_CS"/>
</dbReference>
<dbReference type="Gene3D" id="1.10.10.60">
    <property type="entry name" value="Homeodomain-like"/>
    <property type="match status" value="1"/>
</dbReference>
<keyword evidence="9" id="KW-1185">Reference proteome</keyword>
<evidence type="ECO:0000256" key="5">
    <source>
        <dbReference type="RuleBase" id="RU000682"/>
    </source>
</evidence>
<dbReference type="InterPro" id="IPR001356">
    <property type="entry name" value="HD"/>
</dbReference>
<evidence type="ECO:0000313" key="8">
    <source>
        <dbReference type="EMBL" id="KPI43332.1"/>
    </source>
</evidence>
<comment type="caution">
    <text evidence="8">The sequence shown here is derived from an EMBL/GenBank/DDBJ whole genome shotgun (WGS) entry which is preliminary data.</text>
</comment>
<feature type="region of interest" description="Disordered" evidence="6">
    <location>
        <begin position="224"/>
        <end position="251"/>
    </location>
</feature>